<feature type="modified residue" description="4-aspartylphosphate" evidence="1">
    <location>
        <position position="67"/>
    </location>
</feature>
<dbReference type="HOGENOM" id="CLU_000445_90_1_10"/>
<dbReference type="PANTHER" id="PTHR45566:SF2">
    <property type="entry name" value="NARL SUBFAMILY"/>
    <property type="match status" value="1"/>
</dbReference>
<dbReference type="PANTHER" id="PTHR45566">
    <property type="entry name" value="HTH-TYPE TRANSCRIPTIONAL REGULATOR YHJB-RELATED"/>
    <property type="match status" value="1"/>
</dbReference>
<dbReference type="RefSeq" id="WP_014783768.1">
    <property type="nucleotide sequence ID" value="NC_018013.1"/>
</dbReference>
<proteinExistence type="predicted"/>
<evidence type="ECO:0000313" key="4">
    <source>
        <dbReference type="Proteomes" id="UP000006049"/>
    </source>
</evidence>
<dbReference type="GO" id="GO:0000160">
    <property type="term" value="P:phosphorelay signal transduction system"/>
    <property type="evidence" value="ECO:0007669"/>
    <property type="project" value="InterPro"/>
</dbReference>
<gene>
    <name evidence="3" type="ordered locus">Aeqsu_3082</name>
</gene>
<dbReference type="SUPFAM" id="SSF52172">
    <property type="entry name" value="CheY-like"/>
    <property type="match status" value="1"/>
</dbReference>
<keyword evidence="1" id="KW-0597">Phosphoprotein</keyword>
<dbReference type="Proteomes" id="UP000006049">
    <property type="component" value="Chromosome"/>
</dbReference>
<feature type="domain" description="Response regulatory" evidence="2">
    <location>
        <begin position="7"/>
        <end position="139"/>
    </location>
</feature>
<dbReference type="Pfam" id="PF00072">
    <property type="entry name" value="Response_reg"/>
    <property type="match status" value="1"/>
</dbReference>
<accession>I3YZV1</accession>
<dbReference type="GO" id="GO:0003677">
    <property type="term" value="F:DNA binding"/>
    <property type="evidence" value="ECO:0007669"/>
    <property type="project" value="UniProtKB-KW"/>
</dbReference>
<protein>
    <submittedName>
        <fullName evidence="3">Response regulator containing a CheY-like receiver domain and an HTH DNA-binding domain</fullName>
    </submittedName>
</protein>
<dbReference type="STRING" id="746697.Aeqsu_3082"/>
<dbReference type="KEGG" id="asl:Aeqsu_3082"/>
<dbReference type="EMBL" id="CP003280">
    <property type="protein sequence ID" value="AFL82519.1"/>
    <property type="molecule type" value="Genomic_DNA"/>
</dbReference>
<sequence>METKTIHTLIIDDHPLIIEAYRSAMAEIQEKRHELVFVIEEATSCDSATFLIERSLASNKLDLVFLDIKLPPAVNGPHLSGEDLGLEIRQKAPKTKIVVATTFNDNYRIQSIFKNINPEGFLIKSDISSDTLVSALVEILVDPPYYSKTVLQSVRKYISHDFLLDKWDRFLLYELSRGTKMKELPTIMPFSLGALEKRKRHLRTIFDVTDGEDRALLTRARKLGFI</sequence>
<keyword evidence="4" id="KW-1185">Reference proteome</keyword>
<organism evidence="3 4">
    <name type="scientific">Aequorivita sublithincola (strain DSM 14238 / LMG 21431 / ACAM 643 / 9-3)</name>
    <dbReference type="NCBI Taxonomy" id="746697"/>
    <lineage>
        <taxon>Bacteria</taxon>
        <taxon>Pseudomonadati</taxon>
        <taxon>Bacteroidota</taxon>
        <taxon>Flavobacteriia</taxon>
        <taxon>Flavobacteriales</taxon>
        <taxon>Flavobacteriaceae</taxon>
        <taxon>Aequorivita</taxon>
    </lineage>
</organism>
<dbReference type="InterPro" id="IPR001789">
    <property type="entry name" value="Sig_transdc_resp-reg_receiver"/>
</dbReference>
<dbReference type="eggNOG" id="COG2197">
    <property type="taxonomic scope" value="Bacteria"/>
</dbReference>
<evidence type="ECO:0000313" key="3">
    <source>
        <dbReference type="EMBL" id="AFL82519.1"/>
    </source>
</evidence>
<reference evidence="3 4" key="1">
    <citation type="submission" date="2012-06" db="EMBL/GenBank/DDBJ databases">
        <title>The complete genome of Aequorivita sublithincola DSM 14238.</title>
        <authorList>
            <consortium name="US DOE Joint Genome Institute (JGI-PGF)"/>
            <person name="Lucas S."/>
            <person name="Copeland A."/>
            <person name="Lapidus A."/>
            <person name="Goodwin L."/>
            <person name="Pitluck S."/>
            <person name="Peters L."/>
            <person name="Munk A.C.C."/>
            <person name="Kyrpides N."/>
            <person name="Mavromatis K."/>
            <person name="Pagani I."/>
            <person name="Ivanova N."/>
            <person name="Ovchinnikova G."/>
            <person name="Zeytun A."/>
            <person name="Detter J.C."/>
            <person name="Han C."/>
            <person name="Land M."/>
            <person name="Hauser L."/>
            <person name="Markowitz V."/>
            <person name="Cheng J.-F."/>
            <person name="Hugenholtz P."/>
            <person name="Woyke T."/>
            <person name="Wu D."/>
            <person name="Tindall B."/>
            <person name="Faehnrich R."/>
            <person name="Brambilla E."/>
            <person name="Klenk H.-P."/>
            <person name="Eisen J.A."/>
        </authorList>
    </citation>
    <scope>NUCLEOTIDE SEQUENCE [LARGE SCALE GENOMIC DNA]</scope>
    <source>
        <strain evidence="4">DSM 14238 / LMG 21431 / ACAM 643 / 9-3</strain>
    </source>
</reference>
<dbReference type="AlphaFoldDB" id="I3YZV1"/>
<dbReference type="PROSITE" id="PS50110">
    <property type="entry name" value="RESPONSE_REGULATORY"/>
    <property type="match status" value="1"/>
</dbReference>
<keyword evidence="3" id="KW-0238">DNA-binding</keyword>
<evidence type="ECO:0000259" key="2">
    <source>
        <dbReference type="PROSITE" id="PS50110"/>
    </source>
</evidence>
<dbReference type="InterPro" id="IPR011006">
    <property type="entry name" value="CheY-like_superfamily"/>
</dbReference>
<name>I3YZV1_AEQSU</name>
<evidence type="ECO:0000256" key="1">
    <source>
        <dbReference type="PROSITE-ProRule" id="PRU00169"/>
    </source>
</evidence>
<dbReference type="Gene3D" id="3.40.50.2300">
    <property type="match status" value="1"/>
</dbReference>
<dbReference type="InterPro" id="IPR051015">
    <property type="entry name" value="EvgA-like"/>
</dbReference>
<dbReference type="OrthoDB" id="651456at2"/>